<comment type="caution">
    <text evidence="7">The sequence shown here is derived from an EMBL/GenBank/DDBJ whole genome shotgun (WGS) entry which is preliminary data.</text>
</comment>
<proteinExistence type="predicted"/>
<dbReference type="GO" id="GO:0022857">
    <property type="term" value="F:transmembrane transporter activity"/>
    <property type="evidence" value="ECO:0007669"/>
    <property type="project" value="InterPro"/>
</dbReference>
<dbReference type="EMBL" id="JASWJB010000004">
    <property type="protein sequence ID" value="KAK2616601.1"/>
    <property type="molecule type" value="Genomic_DNA"/>
</dbReference>
<dbReference type="Proteomes" id="UP001251528">
    <property type="component" value="Unassembled WGS sequence"/>
</dbReference>
<feature type="transmembrane region" description="Helical" evidence="5">
    <location>
        <begin position="215"/>
        <end position="234"/>
    </location>
</feature>
<dbReference type="Gene3D" id="1.20.1250.20">
    <property type="entry name" value="MFS general substrate transporter like domains"/>
    <property type="match status" value="1"/>
</dbReference>
<protein>
    <recommendedName>
        <fullName evidence="6">Major facilitator superfamily (MFS) profile domain-containing protein</fullName>
    </recommendedName>
</protein>
<dbReference type="SUPFAM" id="SSF103473">
    <property type="entry name" value="MFS general substrate transporter"/>
    <property type="match status" value="1"/>
</dbReference>
<dbReference type="InterPro" id="IPR020846">
    <property type="entry name" value="MFS_dom"/>
</dbReference>
<feature type="transmembrane region" description="Helical" evidence="5">
    <location>
        <begin position="185"/>
        <end position="209"/>
    </location>
</feature>
<keyword evidence="2 5" id="KW-0812">Transmembrane</keyword>
<dbReference type="FunFam" id="1.20.1250.20:FF:000475">
    <property type="entry name" value="MFS multidrug transporter, putative"/>
    <property type="match status" value="1"/>
</dbReference>
<organism evidence="7 8">
    <name type="scientific">Conoideocrella luteorostrata</name>
    <dbReference type="NCBI Taxonomy" id="1105319"/>
    <lineage>
        <taxon>Eukaryota</taxon>
        <taxon>Fungi</taxon>
        <taxon>Dikarya</taxon>
        <taxon>Ascomycota</taxon>
        <taxon>Pezizomycotina</taxon>
        <taxon>Sordariomycetes</taxon>
        <taxon>Hypocreomycetidae</taxon>
        <taxon>Hypocreales</taxon>
        <taxon>Clavicipitaceae</taxon>
        <taxon>Conoideocrella</taxon>
    </lineage>
</organism>
<feature type="transmembrane region" description="Helical" evidence="5">
    <location>
        <begin position="94"/>
        <end position="115"/>
    </location>
</feature>
<comment type="subcellular location">
    <subcellularLocation>
        <location evidence="1">Membrane</location>
        <topology evidence="1">Multi-pass membrane protein</topology>
    </subcellularLocation>
</comment>
<feature type="domain" description="Major facilitator superfamily (MFS) profile" evidence="6">
    <location>
        <begin position="57"/>
        <end position="487"/>
    </location>
</feature>
<name>A0AAJ0D0Z2_9HYPO</name>
<dbReference type="GO" id="GO:0016020">
    <property type="term" value="C:membrane"/>
    <property type="evidence" value="ECO:0007669"/>
    <property type="project" value="UniProtKB-SubCell"/>
</dbReference>
<feature type="transmembrane region" description="Helical" evidence="5">
    <location>
        <begin position="290"/>
        <end position="308"/>
    </location>
</feature>
<sequence>MTRQLKSEFSELSASFDDGALQFLLDEQGLEYTTDGKYIRWSISNKNHPRNWPMTRKVYDSSVVIFLDFFTTAISTAGSSVADQARNEFGIDRTLAIFLFVSIYLLGQMVGGIIFPPYSEAFGRKRLYIISSGLYGVFCALIGWASSPQGVVIGRFFSGLLSAIPTIVVAGSIEDIFNSKDRTWLIFLWTMVANMGLAVGPIMSVYITVVLNWQSVFYVAAGVTGLTMVLLFGIRESRPSLLLEREVAYVRKQSGNDTLKASNPDRTPDLKTFAHVALFRPVQLFFTEPIVFVVAAISAFASALIYLFTETLPPIYQSMGFSASSSCLPLLAIFFGLPLGVFSRILDHRRIVRHEEQGTLAEPEHKIFGLWIAAPMLAGGLWWFTWTIPPTITDVPWIVPTVALVLVGYAVNELDTVLAGYLADSYLSYAASGFAALSVLRSLMSAAFPMFATKLFEKLGANMACLTLAALATLFCIVPPLFTNFGKRLRTRSRFARYSLKVYEENGVN</sequence>
<dbReference type="PROSITE" id="PS50850">
    <property type="entry name" value="MFS"/>
    <property type="match status" value="1"/>
</dbReference>
<dbReference type="InterPro" id="IPR011701">
    <property type="entry name" value="MFS"/>
</dbReference>
<dbReference type="AlphaFoldDB" id="A0AAJ0D0Z2"/>
<evidence type="ECO:0000256" key="2">
    <source>
        <dbReference type="ARBA" id="ARBA00022692"/>
    </source>
</evidence>
<reference evidence="7" key="1">
    <citation type="submission" date="2023-06" db="EMBL/GenBank/DDBJ databases">
        <title>Conoideocrella luteorostrata (Hypocreales: Clavicipitaceae), a potential biocontrol fungus for elongate hemlock scale in United States Christmas tree production areas.</title>
        <authorList>
            <person name="Barrett H."/>
            <person name="Lovett B."/>
            <person name="Macias A.M."/>
            <person name="Stajich J.E."/>
            <person name="Kasson M.T."/>
        </authorList>
    </citation>
    <scope>NUCLEOTIDE SEQUENCE</scope>
    <source>
        <strain evidence="7">ARSEF 14590</strain>
    </source>
</reference>
<evidence type="ECO:0000256" key="4">
    <source>
        <dbReference type="ARBA" id="ARBA00023136"/>
    </source>
</evidence>
<evidence type="ECO:0000313" key="7">
    <source>
        <dbReference type="EMBL" id="KAK2616601.1"/>
    </source>
</evidence>
<feature type="transmembrane region" description="Helical" evidence="5">
    <location>
        <begin position="367"/>
        <end position="385"/>
    </location>
</feature>
<dbReference type="PANTHER" id="PTHR23502:SF157">
    <property type="entry name" value="MAJOR FACILITATOR SUPERFAMILY (MFS) PROFILE DOMAIN-CONTAINING PROTEIN-RELATED"/>
    <property type="match status" value="1"/>
</dbReference>
<dbReference type="Pfam" id="PF07690">
    <property type="entry name" value="MFS_1"/>
    <property type="match status" value="1"/>
</dbReference>
<feature type="transmembrane region" description="Helical" evidence="5">
    <location>
        <begin position="328"/>
        <end position="346"/>
    </location>
</feature>
<feature type="transmembrane region" description="Helical" evidence="5">
    <location>
        <begin position="426"/>
        <end position="448"/>
    </location>
</feature>
<evidence type="ECO:0000256" key="3">
    <source>
        <dbReference type="ARBA" id="ARBA00022989"/>
    </source>
</evidence>
<feature type="transmembrane region" description="Helical" evidence="5">
    <location>
        <begin position="152"/>
        <end position="173"/>
    </location>
</feature>
<feature type="transmembrane region" description="Helical" evidence="5">
    <location>
        <begin position="127"/>
        <end position="146"/>
    </location>
</feature>
<evidence type="ECO:0000259" key="6">
    <source>
        <dbReference type="PROSITE" id="PS50850"/>
    </source>
</evidence>
<evidence type="ECO:0000313" key="8">
    <source>
        <dbReference type="Proteomes" id="UP001251528"/>
    </source>
</evidence>
<feature type="transmembrane region" description="Helical" evidence="5">
    <location>
        <begin position="397"/>
        <end position="414"/>
    </location>
</feature>
<dbReference type="InterPro" id="IPR036259">
    <property type="entry name" value="MFS_trans_sf"/>
</dbReference>
<gene>
    <name evidence="7" type="ORF">QQS21_000424</name>
</gene>
<accession>A0AAJ0D0Z2</accession>
<evidence type="ECO:0000256" key="1">
    <source>
        <dbReference type="ARBA" id="ARBA00004141"/>
    </source>
</evidence>
<feature type="transmembrane region" description="Helical" evidence="5">
    <location>
        <begin position="460"/>
        <end position="482"/>
    </location>
</feature>
<keyword evidence="3 5" id="KW-1133">Transmembrane helix</keyword>
<feature type="transmembrane region" description="Helical" evidence="5">
    <location>
        <begin position="63"/>
        <end position="82"/>
    </location>
</feature>
<dbReference type="PANTHER" id="PTHR23502">
    <property type="entry name" value="MAJOR FACILITATOR SUPERFAMILY"/>
    <property type="match status" value="1"/>
</dbReference>
<keyword evidence="8" id="KW-1185">Reference proteome</keyword>
<keyword evidence="4 5" id="KW-0472">Membrane</keyword>
<evidence type="ECO:0000256" key="5">
    <source>
        <dbReference type="SAM" id="Phobius"/>
    </source>
</evidence>